<dbReference type="EMBL" id="BLVP01000005">
    <property type="protein sequence ID" value="GFM36266.1"/>
    <property type="molecule type" value="Genomic_DNA"/>
</dbReference>
<dbReference type="Pfam" id="PF05193">
    <property type="entry name" value="Peptidase_M16_C"/>
    <property type="match status" value="2"/>
</dbReference>
<dbReference type="InterPro" id="IPR011765">
    <property type="entry name" value="Pept_M16_N"/>
</dbReference>
<evidence type="ECO:0000256" key="5">
    <source>
        <dbReference type="ARBA" id="ARBA00022801"/>
    </source>
</evidence>
<comment type="caution">
    <text evidence="12">The sequence shown here is derived from an EMBL/GenBank/DDBJ whole genome shotgun (WGS) entry which is preliminary data.</text>
</comment>
<feature type="domain" description="Peptidase M16 N-terminal" evidence="10">
    <location>
        <begin position="64"/>
        <end position="191"/>
    </location>
</feature>
<dbReference type="InterPro" id="IPR007863">
    <property type="entry name" value="Peptidase_M16_C"/>
</dbReference>
<keyword evidence="7" id="KW-0482">Metalloprotease</keyword>
<dbReference type="SUPFAM" id="SSF63411">
    <property type="entry name" value="LuxS/MPP-like metallohydrolase"/>
    <property type="match status" value="3"/>
</dbReference>
<dbReference type="PROSITE" id="PS00143">
    <property type="entry name" value="INSULINASE"/>
    <property type="match status" value="1"/>
</dbReference>
<evidence type="ECO:0000256" key="1">
    <source>
        <dbReference type="ARBA" id="ARBA00001947"/>
    </source>
</evidence>
<dbReference type="InterPro" id="IPR011249">
    <property type="entry name" value="Metalloenz_LuxS/M16"/>
</dbReference>
<dbReference type="Pfam" id="PF00675">
    <property type="entry name" value="Peptidase_M16"/>
    <property type="match status" value="1"/>
</dbReference>
<evidence type="ECO:0000313" key="12">
    <source>
        <dbReference type="EMBL" id="GFM36266.1"/>
    </source>
</evidence>
<evidence type="ECO:0000256" key="2">
    <source>
        <dbReference type="ARBA" id="ARBA00007261"/>
    </source>
</evidence>
<dbReference type="InterPro" id="IPR050626">
    <property type="entry name" value="Peptidase_M16"/>
</dbReference>
<dbReference type="PANTHER" id="PTHR43690">
    <property type="entry name" value="NARDILYSIN"/>
    <property type="match status" value="1"/>
</dbReference>
<accession>A0A7J0BRC8</accession>
<dbReference type="RefSeq" id="WP_174408953.1">
    <property type="nucleotide sequence ID" value="NZ_BLVP01000005.1"/>
</dbReference>
<keyword evidence="6" id="KW-0862">Zinc</keyword>
<dbReference type="AlphaFoldDB" id="A0A7J0BRC8"/>
<evidence type="ECO:0000256" key="3">
    <source>
        <dbReference type="ARBA" id="ARBA00022670"/>
    </source>
</evidence>
<comment type="similarity">
    <text evidence="2 8">Belongs to the peptidase M16 family.</text>
</comment>
<organism evidence="12 13">
    <name type="scientific">Desulfovibrio psychrotolerans</name>
    <dbReference type="NCBI Taxonomy" id="415242"/>
    <lineage>
        <taxon>Bacteria</taxon>
        <taxon>Pseudomonadati</taxon>
        <taxon>Thermodesulfobacteriota</taxon>
        <taxon>Desulfovibrionia</taxon>
        <taxon>Desulfovibrionales</taxon>
        <taxon>Desulfovibrionaceae</taxon>
        <taxon>Desulfovibrio</taxon>
    </lineage>
</organism>
<sequence length="958" mass="107255">MLHRRAVAILLFLLLAGCLHQTPLSAQQDEAHWLDGLWPHEKSELPRHESALYGRLENGMRYIIQHNAKPQGRVTMQLNVQVGSLMERDNERGLAHFLEHMAFNGGRNFPPGELIPFFQKNGMAFGRDANAHTSYQETVYKLNLVSPEAENLQQGLLVLRDVADGLSILPEEVDKERGVILAEKAARDSEQYRAGKRVREVLFGGTRFLNDPIGEEEIIRQATAETIRGFYEAWYRPEFMVLVVVGEVNPADVEARIKAMFGDFKPHGDPRPVLPWGDAVHTGLIPFHDRYNAEFTIVRVGAVKPRTWRNDSEAVQREMAFASMANSILSTRLQRIKASGNAPYMEAHVRQSDTFNQFPSADLIAKCEAGKWQASLAVVQEELNRTLRHGFLQKEVDTVRAEMLRAYAKLAERAANLENDFVAQTIIGCLNGNRVYQSWQQTYDMYARFFNEATPQLLHTAFVSAWNSGNRLLFVTGNADIPGDASATLRTTWLAGEERDITPPKPLNQLDYPYVDEPQVPGTVAERAVLAVPGTTLSLHEVRFANGLMLRMLPTPFLQGKSSLSLHTGGGTDAVEDAHYTQAVLASHTDRQSGFGRLSTEEARQLARREGYNAQSSLAPRSLIISGAGETEDMAGILQAMWTQFNDPVIEEKDRAQLLKALAVADAARDKTVSSAMDHRSRAYFFGASPRTLPVTAQQAQTFTLEQLQRTLRELHAPADGVLNIVGDFNPEQAENLVARFFGAPDVVWTSPDHASHRQSYVFPPADDRERAFSVRAELGQASLQIAFHRNVHDVSDRREMAVRRLLAAVVRDRLRDTVREELGASYSPGMRYWVEDTDGFGLYIIRIETKTDQLPLLLKAVDDVLADVATGNIRAEELERQRLPMLSGWETSRRENTVYTRLLNQMARQDKPFMQWDAEYPGLLMSVTAQDLNTEAAQAFAAQNRAVMTGTEAPAGE</sequence>
<evidence type="ECO:0000259" key="10">
    <source>
        <dbReference type="Pfam" id="PF00675"/>
    </source>
</evidence>
<feature type="chain" id="PRO_5029788158" evidence="9">
    <location>
        <begin position="27"/>
        <end position="958"/>
    </location>
</feature>
<evidence type="ECO:0000259" key="11">
    <source>
        <dbReference type="Pfam" id="PF05193"/>
    </source>
</evidence>
<gene>
    <name evidence="12" type="ORF">DSM19430T_09500</name>
</gene>
<keyword evidence="4" id="KW-0479">Metal-binding</keyword>
<name>A0A7J0BRC8_9BACT</name>
<feature type="domain" description="Peptidase M16 C-terminal" evidence="11">
    <location>
        <begin position="703"/>
        <end position="883"/>
    </location>
</feature>
<feature type="domain" description="Peptidase M16 C-terminal" evidence="11">
    <location>
        <begin position="222"/>
        <end position="402"/>
    </location>
</feature>
<feature type="signal peptide" evidence="9">
    <location>
        <begin position="1"/>
        <end position="26"/>
    </location>
</feature>
<dbReference type="PANTHER" id="PTHR43690:SF17">
    <property type="entry name" value="PROTEIN YHJJ"/>
    <property type="match status" value="1"/>
</dbReference>
<keyword evidence="13" id="KW-1185">Reference proteome</keyword>
<keyword evidence="5" id="KW-0378">Hydrolase</keyword>
<evidence type="ECO:0000256" key="4">
    <source>
        <dbReference type="ARBA" id="ARBA00022723"/>
    </source>
</evidence>
<dbReference type="GO" id="GO:0046872">
    <property type="term" value="F:metal ion binding"/>
    <property type="evidence" value="ECO:0007669"/>
    <property type="project" value="UniProtKB-KW"/>
</dbReference>
<evidence type="ECO:0000256" key="9">
    <source>
        <dbReference type="SAM" id="SignalP"/>
    </source>
</evidence>
<dbReference type="Proteomes" id="UP000503820">
    <property type="component" value="Unassembled WGS sequence"/>
</dbReference>
<proteinExistence type="inferred from homology"/>
<dbReference type="InterPro" id="IPR001431">
    <property type="entry name" value="Pept_M16_Zn_BS"/>
</dbReference>
<dbReference type="PROSITE" id="PS51257">
    <property type="entry name" value="PROKAR_LIPOPROTEIN"/>
    <property type="match status" value="1"/>
</dbReference>
<evidence type="ECO:0000256" key="6">
    <source>
        <dbReference type="ARBA" id="ARBA00022833"/>
    </source>
</evidence>
<dbReference type="GO" id="GO:0006508">
    <property type="term" value="P:proteolysis"/>
    <property type="evidence" value="ECO:0007669"/>
    <property type="project" value="UniProtKB-KW"/>
</dbReference>
<keyword evidence="3" id="KW-0645">Protease</keyword>
<dbReference type="Gene3D" id="3.30.830.10">
    <property type="entry name" value="Metalloenzyme, LuxS/M16 peptidase-like"/>
    <property type="match status" value="4"/>
</dbReference>
<evidence type="ECO:0000313" key="13">
    <source>
        <dbReference type="Proteomes" id="UP000503820"/>
    </source>
</evidence>
<evidence type="ECO:0000256" key="8">
    <source>
        <dbReference type="RuleBase" id="RU004447"/>
    </source>
</evidence>
<comment type="cofactor">
    <cofactor evidence="1">
        <name>Zn(2+)</name>
        <dbReference type="ChEBI" id="CHEBI:29105"/>
    </cofactor>
</comment>
<keyword evidence="9" id="KW-0732">Signal</keyword>
<dbReference type="GO" id="GO:0004222">
    <property type="term" value="F:metalloendopeptidase activity"/>
    <property type="evidence" value="ECO:0007669"/>
    <property type="project" value="InterPro"/>
</dbReference>
<reference evidence="12 13" key="1">
    <citation type="submission" date="2020-05" db="EMBL/GenBank/DDBJ databases">
        <title>Draft genome sequence of Desulfovibrio psychrotolerans JS1T.</title>
        <authorList>
            <person name="Ueno A."/>
            <person name="Tamazawa S."/>
            <person name="Tamamura S."/>
            <person name="Murakami T."/>
            <person name="Kiyama T."/>
            <person name="Inomata H."/>
            <person name="Amano Y."/>
            <person name="Miyakawa K."/>
            <person name="Tamaki H."/>
            <person name="Naganuma T."/>
            <person name="Kaneko K."/>
        </authorList>
    </citation>
    <scope>NUCLEOTIDE SEQUENCE [LARGE SCALE GENOMIC DNA]</scope>
    <source>
        <strain evidence="12 13">JS1</strain>
    </source>
</reference>
<evidence type="ECO:0000256" key="7">
    <source>
        <dbReference type="ARBA" id="ARBA00023049"/>
    </source>
</evidence>
<protein>
    <submittedName>
        <fullName evidence="12">Peptidase M16</fullName>
    </submittedName>
</protein>